<evidence type="ECO:0000313" key="3">
    <source>
        <dbReference type="Proteomes" id="UP000468581"/>
    </source>
</evidence>
<comment type="caution">
    <text evidence="2">The sequence shown here is derived from an EMBL/GenBank/DDBJ whole genome shotgun (WGS) entry which is preliminary data.</text>
</comment>
<name>A0A6P0URY3_9FLAO</name>
<dbReference type="AlphaFoldDB" id="A0A6P0URY3"/>
<protein>
    <recommendedName>
        <fullName evidence="4">DUF1579 domain-containing protein</fullName>
    </recommendedName>
</protein>
<organism evidence="2 3">
    <name type="scientific">Leptobacterium flavescens</name>
    <dbReference type="NCBI Taxonomy" id="472055"/>
    <lineage>
        <taxon>Bacteria</taxon>
        <taxon>Pseudomonadati</taxon>
        <taxon>Bacteroidota</taxon>
        <taxon>Flavobacteriia</taxon>
        <taxon>Flavobacteriales</taxon>
        <taxon>Flavobacteriaceae</taxon>
        <taxon>Leptobacterium</taxon>
    </lineage>
</organism>
<sequence length="173" mass="20146">MRFRIIVILCMLLAGIAWAQEEESCGNDPLYKLMDFWVGDWEVYNQNNVLVGHNKIDKILQECAIMENWQDMGGGLGKSLFYVDNNTKNWKQVWVTQNAKLPWGQKEKKLIHFKKAKLLVFQGEYMYKGSRVLDRTLLEKVSAKEVKQSIQLSYDGGQTWKTTFIGIYKKADQ</sequence>
<keyword evidence="1" id="KW-0732">Signal</keyword>
<evidence type="ECO:0008006" key="4">
    <source>
        <dbReference type="Google" id="ProtNLM"/>
    </source>
</evidence>
<feature type="chain" id="PRO_5026890470" description="DUF1579 domain-containing protein" evidence="1">
    <location>
        <begin position="20"/>
        <end position="173"/>
    </location>
</feature>
<dbReference type="EMBL" id="JAABOO010000003">
    <property type="protein sequence ID" value="NER14738.1"/>
    <property type="molecule type" value="Genomic_DNA"/>
</dbReference>
<evidence type="ECO:0000313" key="2">
    <source>
        <dbReference type="EMBL" id="NER14738.1"/>
    </source>
</evidence>
<gene>
    <name evidence="2" type="ORF">GWK08_14875</name>
</gene>
<dbReference type="RefSeq" id="WP_163608018.1">
    <property type="nucleotide sequence ID" value="NZ_JAABOO010000003.1"/>
</dbReference>
<reference evidence="2 3" key="1">
    <citation type="submission" date="2020-01" db="EMBL/GenBank/DDBJ databases">
        <title>Leptobacterium flavescens.</title>
        <authorList>
            <person name="Wang G."/>
        </authorList>
    </citation>
    <scope>NUCLEOTIDE SEQUENCE [LARGE SCALE GENOMIC DNA]</scope>
    <source>
        <strain evidence="2 3">KCTC 22160</strain>
    </source>
</reference>
<evidence type="ECO:0000256" key="1">
    <source>
        <dbReference type="SAM" id="SignalP"/>
    </source>
</evidence>
<feature type="signal peptide" evidence="1">
    <location>
        <begin position="1"/>
        <end position="19"/>
    </location>
</feature>
<dbReference type="Proteomes" id="UP000468581">
    <property type="component" value="Unassembled WGS sequence"/>
</dbReference>
<accession>A0A6P0URY3</accession>
<proteinExistence type="predicted"/>
<keyword evidence="3" id="KW-1185">Reference proteome</keyword>